<dbReference type="Pfam" id="PF01966">
    <property type="entry name" value="HD"/>
    <property type="match status" value="1"/>
</dbReference>
<dbReference type="InterPro" id="IPR029044">
    <property type="entry name" value="Nucleotide-diphossugar_trans"/>
</dbReference>
<dbReference type="SMART" id="SM00471">
    <property type="entry name" value="HDc"/>
    <property type="match status" value="1"/>
</dbReference>
<feature type="domain" description="HD/PDEase" evidence="1">
    <location>
        <begin position="216"/>
        <end position="320"/>
    </location>
</feature>
<dbReference type="Gene3D" id="1.10.3210.10">
    <property type="entry name" value="Hypothetical protein af1432"/>
    <property type="match status" value="1"/>
</dbReference>
<evidence type="ECO:0000313" key="2">
    <source>
        <dbReference type="EMBL" id="MPL92538.1"/>
    </source>
</evidence>
<dbReference type="NCBIfam" id="NF045665">
    <property type="entry name" value="NTPtran_DVU1551"/>
    <property type="match status" value="1"/>
</dbReference>
<dbReference type="CDD" id="cd00077">
    <property type="entry name" value="HDc"/>
    <property type="match status" value="1"/>
</dbReference>
<gene>
    <name evidence="2" type="primary">mobA_13</name>
    <name evidence="2" type="ORF">SDC9_38639</name>
</gene>
<keyword evidence="2" id="KW-0548">Nucleotidyltransferase</keyword>
<proteinExistence type="predicted"/>
<comment type="caution">
    <text evidence="2">The sequence shown here is derived from an EMBL/GenBank/DDBJ whole genome shotgun (WGS) entry which is preliminary data.</text>
</comment>
<dbReference type="InterPro" id="IPR006674">
    <property type="entry name" value="HD_domain"/>
</dbReference>
<dbReference type="CDD" id="cd04182">
    <property type="entry name" value="GT_2_like_f"/>
    <property type="match status" value="1"/>
</dbReference>
<keyword evidence="2" id="KW-0808">Transferase</keyword>
<dbReference type="InterPro" id="IPR003607">
    <property type="entry name" value="HD/PDEase_dom"/>
</dbReference>
<dbReference type="PANTHER" id="PTHR43777">
    <property type="entry name" value="MOLYBDENUM COFACTOR CYTIDYLYLTRANSFERASE"/>
    <property type="match status" value="1"/>
</dbReference>
<accession>A0A644VMG9</accession>
<sequence length="375" mass="40549">MKPSEISAVILAAGYSSRMGFFKPLSMLDGRVALEWAVRSVTGAGIGDVVVVTGFRREETEICAVGAGARPIFNPRFSEGMFSSVQTGAASLSSSSRAFFLLPADIPTVRPATVRLLARYASFRGIAYPLFQGERGHPPLIGASFIPHILNYTGEGGLKRFLEMREKSAVDLAVADEGVLMDMDEPEDFEKMCLRAEKIHFPSPAERQVLFSIAGTPGEVVAHSAKVASVALRLAGALPLKAGVDRGLLENACLLHDICRTLPEHDEAGKIFLEVCGFQTVAAIASCHMDIPPRSAPEAKLLYLADKLVRGTALVPLAERKRSAMAKYGDNPNAGANIRKRFARARRIVRWIEKKAGKRIGDILGEENHSLDGSH</sequence>
<dbReference type="InterPro" id="IPR054703">
    <property type="entry name" value="Mop-rel"/>
</dbReference>
<dbReference type="Pfam" id="PF12804">
    <property type="entry name" value="NTP_transf_3"/>
    <property type="match status" value="1"/>
</dbReference>
<dbReference type="Gene3D" id="3.90.550.10">
    <property type="entry name" value="Spore Coat Polysaccharide Biosynthesis Protein SpsA, Chain A"/>
    <property type="match status" value="1"/>
</dbReference>
<dbReference type="EMBL" id="VSSQ01000361">
    <property type="protein sequence ID" value="MPL92538.1"/>
    <property type="molecule type" value="Genomic_DNA"/>
</dbReference>
<dbReference type="SUPFAM" id="SSF109604">
    <property type="entry name" value="HD-domain/PDEase-like"/>
    <property type="match status" value="1"/>
</dbReference>
<dbReference type="InterPro" id="IPR025877">
    <property type="entry name" value="MobA-like_NTP_Trfase"/>
</dbReference>
<organism evidence="2">
    <name type="scientific">bioreactor metagenome</name>
    <dbReference type="NCBI Taxonomy" id="1076179"/>
    <lineage>
        <taxon>unclassified sequences</taxon>
        <taxon>metagenomes</taxon>
        <taxon>ecological metagenomes</taxon>
    </lineage>
</organism>
<evidence type="ECO:0000259" key="1">
    <source>
        <dbReference type="SMART" id="SM00471"/>
    </source>
</evidence>
<dbReference type="SUPFAM" id="SSF53448">
    <property type="entry name" value="Nucleotide-diphospho-sugar transferases"/>
    <property type="match status" value="1"/>
</dbReference>
<dbReference type="PANTHER" id="PTHR43777:SF1">
    <property type="entry name" value="MOLYBDENUM COFACTOR CYTIDYLYLTRANSFERASE"/>
    <property type="match status" value="1"/>
</dbReference>
<dbReference type="GO" id="GO:0061603">
    <property type="term" value="F:molybdenum cofactor guanylyltransferase activity"/>
    <property type="evidence" value="ECO:0007669"/>
    <property type="project" value="UniProtKB-EC"/>
</dbReference>
<dbReference type="AlphaFoldDB" id="A0A644VMG9"/>
<protein>
    <submittedName>
        <fullName evidence="2">Molybdenum cofactor guanylyltransferase</fullName>
        <ecNumber evidence="2">2.7.7.77</ecNumber>
    </submittedName>
</protein>
<dbReference type="EC" id="2.7.7.77" evidence="2"/>
<name>A0A644VMG9_9ZZZZ</name>
<reference evidence="2" key="1">
    <citation type="submission" date="2019-08" db="EMBL/GenBank/DDBJ databases">
        <authorList>
            <person name="Kucharzyk K."/>
            <person name="Murdoch R.W."/>
            <person name="Higgins S."/>
            <person name="Loffler F."/>
        </authorList>
    </citation>
    <scope>NUCLEOTIDE SEQUENCE</scope>
</reference>